<protein>
    <submittedName>
        <fullName evidence="2">Oxalate decarboxylase OxdD</fullName>
    </submittedName>
</protein>
<name>A0ABR3KZU9_TRISP</name>
<dbReference type="Proteomes" id="UP001558632">
    <property type="component" value="Unassembled WGS sequence"/>
</dbReference>
<evidence type="ECO:0000313" key="3">
    <source>
        <dbReference type="Proteomes" id="UP001558632"/>
    </source>
</evidence>
<gene>
    <name evidence="2" type="ORF">TSPI_08468</name>
</gene>
<evidence type="ECO:0000256" key="1">
    <source>
        <dbReference type="SAM" id="Phobius"/>
    </source>
</evidence>
<evidence type="ECO:0000313" key="2">
    <source>
        <dbReference type="EMBL" id="KAL1245695.1"/>
    </source>
</evidence>
<keyword evidence="1" id="KW-0472">Membrane</keyword>
<comment type="caution">
    <text evidence="2">The sequence shown here is derived from an EMBL/GenBank/DDBJ whole genome shotgun (WGS) entry which is preliminary data.</text>
</comment>
<feature type="transmembrane region" description="Helical" evidence="1">
    <location>
        <begin position="101"/>
        <end position="124"/>
    </location>
</feature>
<keyword evidence="3" id="KW-1185">Reference proteome</keyword>
<accession>A0ABR3KZU9</accession>
<proteinExistence type="predicted"/>
<organism evidence="2 3">
    <name type="scientific">Trichinella spiralis</name>
    <name type="common">Trichina worm</name>
    <dbReference type="NCBI Taxonomy" id="6334"/>
    <lineage>
        <taxon>Eukaryota</taxon>
        <taxon>Metazoa</taxon>
        <taxon>Ecdysozoa</taxon>
        <taxon>Nematoda</taxon>
        <taxon>Enoplea</taxon>
        <taxon>Dorylaimia</taxon>
        <taxon>Trichinellida</taxon>
        <taxon>Trichinellidae</taxon>
        <taxon>Trichinella</taxon>
    </lineage>
</organism>
<keyword evidence="1" id="KW-0812">Transmembrane</keyword>
<keyword evidence="1" id="KW-1133">Transmembrane helix</keyword>
<sequence>MWWSEREVRSGQADGHVLFLRVGDDDSNEQIKFFEFRRKLPAPSCLDNFRSGEHANCLVVRLVCYTVCSRIQQSALFVCCEFISGEVEESRVNQIINHRRGFLFSIHFVVTVPLFSILHSVHGFLLINQDGNFVRFRLYTIFLWLVRFSSLLVSFCKLDRQASITAFQLLLFQGGHDGRVRSKSAAAVAPTTPFSFSSRAIKATMQKVTGS</sequence>
<dbReference type="EMBL" id="JBEUSY010000068">
    <property type="protein sequence ID" value="KAL1245695.1"/>
    <property type="molecule type" value="Genomic_DNA"/>
</dbReference>
<feature type="transmembrane region" description="Helical" evidence="1">
    <location>
        <begin position="136"/>
        <end position="156"/>
    </location>
</feature>
<reference evidence="2 3" key="1">
    <citation type="submission" date="2024-07" db="EMBL/GenBank/DDBJ databases">
        <title>Enhanced genomic and transcriptomic resources for Trichinella pseudospiralis and T. spiralis underpin the discovery of pronounced molecular differences between stages and species.</title>
        <authorList>
            <person name="Pasi K.K."/>
            <person name="La Rosa G."/>
            <person name="Gomez-Morales M.A."/>
            <person name="Tosini F."/>
            <person name="Sumanam S."/>
            <person name="Young N.D."/>
            <person name="Chang B.C."/>
            <person name="Robin G.B."/>
        </authorList>
    </citation>
    <scope>NUCLEOTIDE SEQUENCE [LARGE SCALE GENOMIC DNA]</scope>
    <source>
        <strain evidence="2">ISS534</strain>
    </source>
</reference>